<evidence type="ECO:0000256" key="6">
    <source>
        <dbReference type="ARBA" id="ARBA00022801"/>
    </source>
</evidence>
<gene>
    <name evidence="9" type="ORF">AN1_LOCUS23616</name>
</gene>
<evidence type="ECO:0000256" key="3">
    <source>
        <dbReference type="ARBA" id="ARBA00006958"/>
    </source>
</evidence>
<dbReference type="ExpressionAtlas" id="A0A654G4Y0">
    <property type="expression patterns" value="baseline and differential"/>
</dbReference>
<sequence>MAKPEIAVPRKIRESTRFYPYFKDCVGAIDDTHIFTMVSQKKTPSFRNRKGDISQNMLAACNFDVEFMYVLSGWEGSAHDSKVLNDTLTRNSNRLPVLEDCGFPNRRNFSAPYRGVRYHLQEYSGQNSQPTDAKELINHHHASLRNVTQTEIVLACVGLHNFLRKFCRTDNFLEEDESAEEVVEEVNDNNDEVLTTQDQQREYANQWRETIASNMWNNSIENS</sequence>
<accession>A0A654G4Y0</accession>
<comment type="similarity">
    <text evidence="3">Belongs to the HARBI1 family.</text>
</comment>
<evidence type="ECO:0000256" key="1">
    <source>
        <dbReference type="ARBA" id="ARBA00001968"/>
    </source>
</evidence>
<dbReference type="PANTHER" id="PTHR22930">
    <property type="match status" value="1"/>
</dbReference>
<dbReference type="PANTHER" id="PTHR22930:SF259">
    <property type="entry name" value="OS08G0106900 PROTEIN"/>
    <property type="match status" value="1"/>
</dbReference>
<evidence type="ECO:0000256" key="5">
    <source>
        <dbReference type="ARBA" id="ARBA00022723"/>
    </source>
</evidence>
<evidence type="ECO:0000256" key="4">
    <source>
        <dbReference type="ARBA" id="ARBA00022722"/>
    </source>
</evidence>
<dbReference type="GO" id="GO:0046872">
    <property type="term" value="F:metal ion binding"/>
    <property type="evidence" value="ECO:0007669"/>
    <property type="project" value="UniProtKB-KW"/>
</dbReference>
<dbReference type="Pfam" id="PF13359">
    <property type="entry name" value="DDE_Tnp_4"/>
    <property type="match status" value="1"/>
</dbReference>
<dbReference type="GO" id="GO:0016787">
    <property type="term" value="F:hydrolase activity"/>
    <property type="evidence" value="ECO:0007669"/>
    <property type="project" value="UniProtKB-KW"/>
</dbReference>
<keyword evidence="5" id="KW-0479">Metal-binding</keyword>
<evidence type="ECO:0000256" key="2">
    <source>
        <dbReference type="ARBA" id="ARBA00004123"/>
    </source>
</evidence>
<evidence type="ECO:0000256" key="7">
    <source>
        <dbReference type="ARBA" id="ARBA00023242"/>
    </source>
</evidence>
<keyword evidence="7" id="KW-0539">Nucleus</keyword>
<dbReference type="AlphaFoldDB" id="A0A654G4Y0"/>
<dbReference type="InterPro" id="IPR045249">
    <property type="entry name" value="HARBI1-like"/>
</dbReference>
<dbReference type="GO" id="GO:0004518">
    <property type="term" value="F:nuclease activity"/>
    <property type="evidence" value="ECO:0007669"/>
    <property type="project" value="UniProtKB-KW"/>
</dbReference>
<name>A0A654G4Y0_ARATH</name>
<evidence type="ECO:0000313" key="9">
    <source>
        <dbReference type="EMBL" id="VYS68222.1"/>
    </source>
</evidence>
<feature type="domain" description="DDE Tnp4" evidence="8">
    <location>
        <begin position="29"/>
        <end position="148"/>
    </location>
</feature>
<evidence type="ECO:0000313" key="10">
    <source>
        <dbReference type="Proteomes" id="UP000426265"/>
    </source>
</evidence>
<comment type="subcellular location">
    <subcellularLocation>
        <location evidence="2">Nucleus</location>
    </subcellularLocation>
</comment>
<dbReference type="Proteomes" id="UP000426265">
    <property type="component" value="Unassembled WGS sequence"/>
</dbReference>
<reference evidence="9 10" key="1">
    <citation type="submission" date="2019-11" db="EMBL/GenBank/DDBJ databases">
        <authorList>
            <person name="Jiao W.-B."/>
            <person name="Schneeberger K."/>
        </authorList>
    </citation>
    <scope>NUCLEOTIDE SEQUENCE [LARGE SCALE GENOMIC DNA]</scope>
    <source>
        <strain evidence="10">cv. An-1</strain>
    </source>
</reference>
<comment type="cofactor">
    <cofactor evidence="1">
        <name>a divalent metal cation</name>
        <dbReference type="ChEBI" id="CHEBI:60240"/>
    </cofactor>
</comment>
<protein>
    <recommendedName>
        <fullName evidence="8">DDE Tnp4 domain-containing protein</fullName>
    </recommendedName>
</protein>
<proteinExistence type="inferred from homology"/>
<dbReference type="EMBL" id="CACRSJ010000110">
    <property type="protein sequence ID" value="VYS68222.1"/>
    <property type="molecule type" value="Genomic_DNA"/>
</dbReference>
<keyword evidence="4" id="KW-0540">Nuclease</keyword>
<evidence type="ECO:0000259" key="8">
    <source>
        <dbReference type="Pfam" id="PF13359"/>
    </source>
</evidence>
<dbReference type="GO" id="GO:0005634">
    <property type="term" value="C:nucleus"/>
    <property type="evidence" value="ECO:0007669"/>
    <property type="project" value="UniProtKB-SubCell"/>
</dbReference>
<keyword evidence="6" id="KW-0378">Hydrolase</keyword>
<dbReference type="InterPro" id="IPR027806">
    <property type="entry name" value="HARBI1_dom"/>
</dbReference>
<organism evidence="9 10">
    <name type="scientific">Arabidopsis thaliana</name>
    <name type="common">Mouse-ear cress</name>
    <dbReference type="NCBI Taxonomy" id="3702"/>
    <lineage>
        <taxon>Eukaryota</taxon>
        <taxon>Viridiplantae</taxon>
        <taxon>Streptophyta</taxon>
        <taxon>Embryophyta</taxon>
        <taxon>Tracheophyta</taxon>
        <taxon>Spermatophyta</taxon>
        <taxon>Magnoliopsida</taxon>
        <taxon>eudicotyledons</taxon>
        <taxon>Gunneridae</taxon>
        <taxon>Pentapetalae</taxon>
        <taxon>rosids</taxon>
        <taxon>malvids</taxon>
        <taxon>Brassicales</taxon>
        <taxon>Brassicaceae</taxon>
        <taxon>Camelineae</taxon>
        <taxon>Arabidopsis</taxon>
    </lineage>
</organism>